<evidence type="ECO:0000259" key="10">
    <source>
        <dbReference type="PROSITE" id="PS50893"/>
    </source>
</evidence>
<keyword evidence="6" id="KW-0067">ATP-binding</keyword>
<dbReference type="GeneID" id="97257582"/>
<keyword evidence="5" id="KW-0547">Nucleotide-binding</keyword>
<dbReference type="InterPro" id="IPR003593">
    <property type="entry name" value="AAA+_ATPase"/>
</dbReference>
<dbReference type="Gene3D" id="3.40.50.300">
    <property type="entry name" value="P-loop containing nucleotide triphosphate hydrolases"/>
    <property type="match status" value="1"/>
</dbReference>
<dbReference type="AlphaFoldDB" id="I3ZZD5"/>
<evidence type="ECO:0000256" key="4">
    <source>
        <dbReference type="ARBA" id="ARBA00022692"/>
    </source>
</evidence>
<keyword evidence="2" id="KW-0813">Transport</keyword>
<feature type="transmembrane region" description="Helical" evidence="9">
    <location>
        <begin position="182"/>
        <end position="200"/>
    </location>
</feature>
<proteinExistence type="predicted"/>
<dbReference type="FunFam" id="3.40.50.300:FF:000854">
    <property type="entry name" value="Multidrug ABC transporter ATP-binding protein"/>
    <property type="match status" value="1"/>
</dbReference>
<feature type="transmembrane region" description="Helical" evidence="9">
    <location>
        <begin position="268"/>
        <end position="286"/>
    </location>
</feature>
<dbReference type="GO" id="GO:0005524">
    <property type="term" value="F:ATP binding"/>
    <property type="evidence" value="ECO:0007669"/>
    <property type="project" value="UniProtKB-KW"/>
</dbReference>
<dbReference type="RefSeq" id="WP_014790670.1">
    <property type="nucleotide sequence ID" value="NC_018016.1"/>
</dbReference>
<dbReference type="InterPro" id="IPR036640">
    <property type="entry name" value="ABC1_TM_sf"/>
</dbReference>
<dbReference type="eggNOG" id="COG1132">
    <property type="taxonomic scope" value="Bacteria"/>
</dbReference>
<accession>I3ZZD5</accession>
<protein>
    <submittedName>
        <fullName evidence="12">ABC-type multidrug transport system, ATPase and permease component</fullName>
    </submittedName>
</protein>
<evidence type="ECO:0000256" key="9">
    <source>
        <dbReference type="SAM" id="Phobius"/>
    </source>
</evidence>
<feature type="transmembrane region" description="Helical" evidence="9">
    <location>
        <begin position="83"/>
        <end position="104"/>
    </location>
</feature>
<dbReference type="PANTHER" id="PTHR24221:SF654">
    <property type="entry name" value="ATP-BINDING CASSETTE SUB-FAMILY B MEMBER 6"/>
    <property type="match status" value="1"/>
</dbReference>
<dbReference type="InterPro" id="IPR017871">
    <property type="entry name" value="ABC_transporter-like_CS"/>
</dbReference>
<keyword evidence="13" id="KW-1185">Reference proteome</keyword>
<dbReference type="Proteomes" id="UP000006051">
    <property type="component" value="Chromosome"/>
</dbReference>
<feature type="transmembrane region" description="Helical" evidence="9">
    <location>
        <begin position="157"/>
        <end position="176"/>
    </location>
</feature>
<feature type="domain" description="ABC transporter" evidence="10">
    <location>
        <begin position="353"/>
        <end position="591"/>
    </location>
</feature>
<evidence type="ECO:0000256" key="3">
    <source>
        <dbReference type="ARBA" id="ARBA00022475"/>
    </source>
</evidence>
<dbReference type="SUPFAM" id="SSF52540">
    <property type="entry name" value="P-loop containing nucleoside triphosphate hydrolases"/>
    <property type="match status" value="1"/>
</dbReference>
<evidence type="ECO:0000256" key="5">
    <source>
        <dbReference type="ARBA" id="ARBA00022741"/>
    </source>
</evidence>
<evidence type="ECO:0000313" key="13">
    <source>
        <dbReference type="Proteomes" id="UP000006051"/>
    </source>
</evidence>
<evidence type="ECO:0000256" key="8">
    <source>
        <dbReference type="ARBA" id="ARBA00023136"/>
    </source>
</evidence>
<comment type="subcellular location">
    <subcellularLocation>
        <location evidence="1">Cell membrane</location>
        <topology evidence="1">Multi-pass membrane protein</topology>
    </subcellularLocation>
</comment>
<dbReference type="Pfam" id="PF00005">
    <property type="entry name" value="ABC_tran"/>
    <property type="match status" value="1"/>
</dbReference>
<keyword evidence="3" id="KW-1003">Cell membrane</keyword>
<dbReference type="PROSITE" id="PS00211">
    <property type="entry name" value="ABC_TRANSPORTER_1"/>
    <property type="match status" value="1"/>
</dbReference>
<dbReference type="EMBL" id="CP003283">
    <property type="protein sequence ID" value="AFL97069.1"/>
    <property type="molecule type" value="Genomic_DNA"/>
</dbReference>
<dbReference type="GO" id="GO:0005886">
    <property type="term" value="C:plasma membrane"/>
    <property type="evidence" value="ECO:0007669"/>
    <property type="project" value="UniProtKB-SubCell"/>
</dbReference>
<gene>
    <name evidence="12" type="ordered locus">Ornrh_0874</name>
</gene>
<dbReference type="PROSITE" id="PS50893">
    <property type="entry name" value="ABC_TRANSPORTER_2"/>
    <property type="match status" value="1"/>
</dbReference>
<keyword evidence="8 9" id="KW-0472">Membrane</keyword>
<organism evidence="12 13">
    <name type="scientific">Ornithobacterium rhinotracheale (strain ATCC 51463 / DSM 15997 / CCUG 23171 / CIP 104009 / LMG 9086)</name>
    <dbReference type="NCBI Taxonomy" id="867902"/>
    <lineage>
        <taxon>Bacteria</taxon>
        <taxon>Pseudomonadati</taxon>
        <taxon>Bacteroidota</taxon>
        <taxon>Flavobacteriia</taxon>
        <taxon>Flavobacteriales</taxon>
        <taxon>Weeksellaceae</taxon>
        <taxon>Ornithobacterium</taxon>
    </lineage>
</organism>
<dbReference type="InterPro" id="IPR027417">
    <property type="entry name" value="P-loop_NTPase"/>
</dbReference>
<dbReference type="InterPro" id="IPR011527">
    <property type="entry name" value="ABC1_TM_dom"/>
</dbReference>
<dbReference type="InterPro" id="IPR039421">
    <property type="entry name" value="Type_1_exporter"/>
</dbReference>
<dbReference type="PATRIC" id="fig|867902.3.peg.856"/>
<evidence type="ECO:0000313" key="12">
    <source>
        <dbReference type="EMBL" id="AFL97069.1"/>
    </source>
</evidence>
<evidence type="ECO:0000256" key="2">
    <source>
        <dbReference type="ARBA" id="ARBA00022448"/>
    </source>
</evidence>
<dbReference type="InterPro" id="IPR003439">
    <property type="entry name" value="ABC_transporter-like_ATP-bd"/>
</dbReference>
<evidence type="ECO:0000256" key="6">
    <source>
        <dbReference type="ARBA" id="ARBA00022840"/>
    </source>
</evidence>
<dbReference type="KEGG" id="orh:Ornrh_0874"/>
<keyword evidence="4 9" id="KW-0812">Transmembrane</keyword>
<dbReference type="PROSITE" id="PS50929">
    <property type="entry name" value="ABC_TM1F"/>
    <property type="match status" value="1"/>
</dbReference>
<evidence type="ECO:0000256" key="1">
    <source>
        <dbReference type="ARBA" id="ARBA00004651"/>
    </source>
</evidence>
<evidence type="ECO:0000259" key="11">
    <source>
        <dbReference type="PROSITE" id="PS50929"/>
    </source>
</evidence>
<dbReference type="Gene3D" id="1.20.1560.10">
    <property type="entry name" value="ABC transporter type 1, transmembrane domain"/>
    <property type="match status" value="1"/>
</dbReference>
<feature type="domain" description="ABC transmembrane type-1" evidence="11">
    <location>
        <begin position="64"/>
        <end position="322"/>
    </location>
</feature>
<dbReference type="HOGENOM" id="CLU_000604_84_3_10"/>
<reference evidence="12 13" key="1">
    <citation type="submission" date="2012-06" db="EMBL/GenBank/DDBJ databases">
        <title>The complete genome of Ornithobacterium rhinotracheale DSM 15997.</title>
        <authorList>
            <consortium name="US DOE Joint Genome Institute (JGI-PGF)"/>
            <person name="Lucas S."/>
            <person name="Copeland A."/>
            <person name="Lapidus A."/>
            <person name="Goodwin L."/>
            <person name="Pitluck S."/>
            <person name="Peters L."/>
            <person name="Mikhailova N."/>
            <person name="Teshima H."/>
            <person name="Kyrpides N."/>
            <person name="Mavromatis K."/>
            <person name="Pagani I."/>
            <person name="Ivanova N."/>
            <person name="Ovchinnikova G."/>
            <person name="Zeytun A."/>
            <person name="Detter J.C."/>
            <person name="Han C."/>
            <person name="Land M."/>
            <person name="Hauser L."/>
            <person name="Markowitz V."/>
            <person name="Cheng J.-F."/>
            <person name="Hugenholtz P."/>
            <person name="Woyke T."/>
            <person name="Wu D."/>
            <person name="Lang E."/>
            <person name="Kopitz M."/>
            <person name="Brambilla E."/>
            <person name="Klenk H.-P."/>
            <person name="Eisen J.A."/>
        </authorList>
    </citation>
    <scope>NUCLEOTIDE SEQUENCE [LARGE SCALE GENOMIC DNA]</scope>
    <source>
        <strain evidence="13">ATCC 51463 / DSM 15997 / CCUG 23171 / LMG 9086</strain>
    </source>
</reference>
<evidence type="ECO:0000256" key="7">
    <source>
        <dbReference type="ARBA" id="ARBA00022989"/>
    </source>
</evidence>
<dbReference type="GO" id="GO:0016887">
    <property type="term" value="F:ATP hydrolysis activity"/>
    <property type="evidence" value="ECO:0007669"/>
    <property type="project" value="InterPro"/>
</dbReference>
<dbReference type="SUPFAM" id="SSF90123">
    <property type="entry name" value="ABC transporter transmembrane region"/>
    <property type="match status" value="1"/>
</dbReference>
<dbReference type="GO" id="GO:0140359">
    <property type="term" value="F:ABC-type transporter activity"/>
    <property type="evidence" value="ECO:0007669"/>
    <property type="project" value="InterPro"/>
</dbReference>
<sequence length="597" mass="67970">MIKIKSFSLEFLGYIRKHVGIHLYLFIIMNAFIGILDGLGIAMFIPLLAATSGDIDNFDSLGNLKYFTDGLQEIGIQLNFESVLIVMIVLFVLKGTLTYIRYIYSARIRLFVIKRMRFTLIKKLRKVSYNGYTQYAPGKIQNALTVQVERMVQAMNFCFQAIQSAVMLVTYVFLAFLSNWQFAILVAIGGVISNFVYKYINKATKDAARKLTLTGNTFNSYIIQVLSNFKYLKTTNYISKFNKKIEKNILKTQHLEYKIQKLNAFAESAREPITVIVIVAVIFIQVSLRQTPFASIMVSLVYFYRALVYLTSAQGFGNLFVNNSTGYEAIMTVFKEFDTDSEAKQEPIKIPELKSIDLKRIDLSFGEKHILKNLLLHINGKETIALVGESGAGKTTLANVICGLTKPDSGDIFINNKKLETNHLDSFRKKVGYITQDPVIFDDTIFNNVTFWDEKTPENLKRFWACIELVALTGFMNDLDKKEDSPLGSNGVLVSGGQKQRISIARELYKDIELLIMDEATSALDSETENYIKENIERLQGKYTMVIIAHRLSTIKHADSIYVMEKGEIIEHGNYNELYQQNGKFKQMVDLQDLNNQ</sequence>
<keyword evidence="7 9" id="KW-1133">Transmembrane helix</keyword>
<dbReference type="Pfam" id="PF00664">
    <property type="entry name" value="ABC_membrane"/>
    <property type="match status" value="1"/>
</dbReference>
<dbReference type="STRING" id="867902.Ornrh_0874"/>
<name>I3ZZD5_ORNRL</name>
<dbReference type="SMART" id="SM00382">
    <property type="entry name" value="AAA"/>
    <property type="match status" value="1"/>
</dbReference>
<dbReference type="PANTHER" id="PTHR24221">
    <property type="entry name" value="ATP-BINDING CASSETTE SUB-FAMILY B"/>
    <property type="match status" value="1"/>
</dbReference>
<feature type="transmembrane region" description="Helical" evidence="9">
    <location>
        <begin position="21"/>
        <end position="49"/>
    </location>
</feature>
<dbReference type="GO" id="GO:0034040">
    <property type="term" value="F:ATPase-coupled lipid transmembrane transporter activity"/>
    <property type="evidence" value="ECO:0007669"/>
    <property type="project" value="TreeGrafter"/>
</dbReference>